<dbReference type="SUPFAM" id="SSF56672">
    <property type="entry name" value="DNA/RNA polymerases"/>
    <property type="match status" value="1"/>
</dbReference>
<dbReference type="OrthoDB" id="5570375at2759"/>
<dbReference type="InParanoid" id="A0A168L3X4"/>
<feature type="domain" description="Reverse transcriptase" evidence="1">
    <location>
        <begin position="44"/>
        <end position="324"/>
    </location>
</feature>
<dbReference type="OMA" id="CMAPIIN"/>
<dbReference type="InterPro" id="IPR000477">
    <property type="entry name" value="RT_dom"/>
</dbReference>
<evidence type="ECO:0000313" key="3">
    <source>
        <dbReference type="Proteomes" id="UP000078561"/>
    </source>
</evidence>
<accession>A0A168L3X4</accession>
<dbReference type="CDD" id="cd01650">
    <property type="entry name" value="RT_nLTR_like"/>
    <property type="match status" value="1"/>
</dbReference>
<gene>
    <name evidence="2" type="primary">ABSGL_01359.1 scaffold 1279</name>
</gene>
<dbReference type="PANTHER" id="PTHR31635:SF196">
    <property type="entry name" value="REVERSE TRANSCRIPTASE DOMAIN-CONTAINING PROTEIN-RELATED"/>
    <property type="match status" value="1"/>
</dbReference>
<keyword evidence="3" id="KW-1185">Reference proteome</keyword>
<dbReference type="AlphaFoldDB" id="A0A168L3X4"/>
<reference evidence="2" key="1">
    <citation type="submission" date="2016-04" db="EMBL/GenBank/DDBJ databases">
        <authorList>
            <person name="Evans L.H."/>
            <person name="Alamgir A."/>
            <person name="Owens N."/>
            <person name="Weber N.D."/>
            <person name="Virtaneva K."/>
            <person name="Barbian K."/>
            <person name="Babar A."/>
            <person name="Rosenke K."/>
        </authorList>
    </citation>
    <scope>NUCLEOTIDE SEQUENCE [LARGE SCALE GENOMIC DNA]</scope>
    <source>
        <strain evidence="2">CBS 101.48</strain>
    </source>
</reference>
<dbReference type="Proteomes" id="UP000078561">
    <property type="component" value="Unassembled WGS sequence"/>
</dbReference>
<sequence length="475" mass="54203">MLKALLDHSPSNKSPGLDGISFEVYKYLGAKHDKSSDLLLSIIVDAQNGIFPQSWLETRTVLLFKKGHRDLLANWRPLSMINCDAKLFTKMLANRFHHCMAPIINPFQTGFMHHRLISDNGWITQTLMQHIQQTDHTNTSVAILLDQEKAYDRVHPTYLRQVLGHMGFPRTLVATLISLFFSTKIHVSLNGWLGAPFTQARGLRQGDPLSPLLFNLAFEPLLRSLLANSTIRGIPIKDTDKWKGVANLAQERQTIIKLLAYADDLVLFLNDLSEWEATQRLLTIYAWLLEINAMVRSFVMPFYPKPSMDFVCNPKKQGGLGLVHLEDQALALHNIYIERMVAPRHDNPLTGVINVLIRLYTGHNSLVPFLIAPQIYARSLKQFPHFQHLANLLKRLPRLTISATWTPRITRYLPLRLAFTSTTTTGTNILNNIRPTMEVQQLQAYDYDRNEFVMHEDSIGSRFPSIQRALNADQL</sequence>
<dbReference type="STRING" id="4829.A0A168L3X4"/>
<dbReference type="InterPro" id="IPR043502">
    <property type="entry name" value="DNA/RNA_pol_sf"/>
</dbReference>
<protein>
    <recommendedName>
        <fullName evidence="1">Reverse transcriptase domain-containing protein</fullName>
    </recommendedName>
</protein>
<name>A0A168L3X4_ABSGL</name>
<evidence type="ECO:0000259" key="1">
    <source>
        <dbReference type="PROSITE" id="PS50878"/>
    </source>
</evidence>
<dbReference type="PANTHER" id="PTHR31635">
    <property type="entry name" value="REVERSE TRANSCRIPTASE DOMAIN-CONTAINING PROTEIN-RELATED"/>
    <property type="match status" value="1"/>
</dbReference>
<dbReference type="EMBL" id="LT550497">
    <property type="protein sequence ID" value="SAL96016.1"/>
    <property type="molecule type" value="Genomic_DNA"/>
</dbReference>
<proteinExistence type="predicted"/>
<evidence type="ECO:0000313" key="2">
    <source>
        <dbReference type="EMBL" id="SAL96016.1"/>
    </source>
</evidence>
<organism evidence="2">
    <name type="scientific">Absidia glauca</name>
    <name type="common">Pin mould</name>
    <dbReference type="NCBI Taxonomy" id="4829"/>
    <lineage>
        <taxon>Eukaryota</taxon>
        <taxon>Fungi</taxon>
        <taxon>Fungi incertae sedis</taxon>
        <taxon>Mucoromycota</taxon>
        <taxon>Mucoromycotina</taxon>
        <taxon>Mucoromycetes</taxon>
        <taxon>Mucorales</taxon>
        <taxon>Cunninghamellaceae</taxon>
        <taxon>Absidia</taxon>
    </lineage>
</organism>
<dbReference type="Pfam" id="PF00078">
    <property type="entry name" value="RVT_1"/>
    <property type="match status" value="1"/>
</dbReference>
<dbReference type="PROSITE" id="PS50878">
    <property type="entry name" value="RT_POL"/>
    <property type="match status" value="1"/>
</dbReference>